<feature type="transmembrane region" description="Helical" evidence="1">
    <location>
        <begin position="64"/>
        <end position="90"/>
    </location>
</feature>
<dbReference type="EMBL" id="CP041040">
    <property type="protein sequence ID" value="QDE33889.1"/>
    <property type="molecule type" value="Genomic_DNA"/>
</dbReference>
<feature type="transmembrane region" description="Helical" evidence="1">
    <location>
        <begin position="188"/>
        <end position="215"/>
    </location>
</feature>
<sequence length="265" mass="26978">MTSAKDAARTAQRSDAFRRVARAGFVVVGLVHIIIGAIAVSIASGGGGDADQDGAMEQIRSTPVGGLVLGLVAVALVALAVWQIASGLLAGGKEPRKWGMRVKLIGIAGAYLVIAGLALIFAFGGHVESETTLRALSAVILGAPGGIVLLIILGLTVAGVGVGFIVIGFTRGFEKTMDVPDGPSRPGIIALGVAGYIAKGIAITVTGLLFVVAAWTQDPEKAAGLDGALRSLVDLPQGRAILWLVGVGLAVYGVFSMVRARFSRM</sequence>
<protein>
    <submittedName>
        <fullName evidence="3">DUF1206 domain-containing protein</fullName>
    </submittedName>
</protein>
<dbReference type="InterPro" id="IPR009597">
    <property type="entry name" value="DUF1206"/>
</dbReference>
<feature type="domain" description="DUF1206" evidence="2">
    <location>
        <begin position="23"/>
        <end position="88"/>
    </location>
</feature>
<feature type="transmembrane region" description="Helical" evidence="1">
    <location>
        <begin position="240"/>
        <end position="258"/>
    </location>
</feature>
<keyword evidence="1" id="KW-0472">Membrane</keyword>
<feature type="transmembrane region" description="Helical" evidence="1">
    <location>
        <begin position="102"/>
        <end position="123"/>
    </location>
</feature>
<proteinExistence type="predicted"/>
<gene>
    <name evidence="3" type="ORF">FIV50_03265</name>
</gene>
<evidence type="ECO:0000313" key="3">
    <source>
        <dbReference type="EMBL" id="QDE33889.1"/>
    </source>
</evidence>
<feature type="transmembrane region" description="Helical" evidence="1">
    <location>
        <begin position="135"/>
        <end position="167"/>
    </location>
</feature>
<dbReference type="RefSeq" id="WP_140036172.1">
    <property type="nucleotide sequence ID" value="NZ_CP041040.1"/>
</dbReference>
<name>A0A4Y5YN70_9MICO</name>
<evidence type="ECO:0000313" key="4">
    <source>
        <dbReference type="Proteomes" id="UP000316125"/>
    </source>
</evidence>
<organism evidence="3 4">
    <name type="scientific">Microbacterium foliorum</name>
    <dbReference type="NCBI Taxonomy" id="104336"/>
    <lineage>
        <taxon>Bacteria</taxon>
        <taxon>Bacillati</taxon>
        <taxon>Actinomycetota</taxon>
        <taxon>Actinomycetes</taxon>
        <taxon>Micrococcales</taxon>
        <taxon>Microbacteriaceae</taxon>
        <taxon>Microbacterium</taxon>
    </lineage>
</organism>
<dbReference type="Proteomes" id="UP000316125">
    <property type="component" value="Chromosome"/>
</dbReference>
<dbReference type="Pfam" id="PF06724">
    <property type="entry name" value="DUF1206"/>
    <property type="match status" value="3"/>
</dbReference>
<reference evidence="3 4" key="1">
    <citation type="submission" date="2019-06" db="EMBL/GenBank/DDBJ databases">
        <title>Complete genome of Microbacterium foliorum M2.</title>
        <authorList>
            <person name="Cao G."/>
        </authorList>
    </citation>
    <scope>NUCLEOTIDE SEQUENCE [LARGE SCALE GENOMIC DNA]</scope>
    <source>
        <strain evidence="3 4">M2</strain>
    </source>
</reference>
<evidence type="ECO:0000259" key="2">
    <source>
        <dbReference type="Pfam" id="PF06724"/>
    </source>
</evidence>
<feature type="domain" description="DUF1206" evidence="2">
    <location>
        <begin position="105"/>
        <end position="171"/>
    </location>
</feature>
<keyword evidence="1" id="KW-0812">Transmembrane</keyword>
<dbReference type="OrthoDB" id="4552598at2"/>
<feature type="domain" description="DUF1206" evidence="2">
    <location>
        <begin position="194"/>
        <end position="262"/>
    </location>
</feature>
<keyword evidence="1" id="KW-1133">Transmembrane helix</keyword>
<feature type="transmembrane region" description="Helical" evidence="1">
    <location>
        <begin position="20"/>
        <end position="44"/>
    </location>
</feature>
<accession>A0A4Y5YN70</accession>
<dbReference type="AlphaFoldDB" id="A0A4Y5YN70"/>
<evidence type="ECO:0000256" key="1">
    <source>
        <dbReference type="SAM" id="Phobius"/>
    </source>
</evidence>